<feature type="repeat" description="WD" evidence="1">
    <location>
        <begin position="214"/>
        <end position="255"/>
    </location>
</feature>
<dbReference type="PROSITE" id="PS50294">
    <property type="entry name" value="WD_REPEATS_REGION"/>
    <property type="match status" value="1"/>
</dbReference>
<feature type="domain" description="WD repeat-containing protein 54 beta-propeller" evidence="2">
    <location>
        <begin position="1"/>
        <end position="202"/>
    </location>
</feature>
<accession>A0A8J5N1N4</accession>
<evidence type="ECO:0000256" key="1">
    <source>
        <dbReference type="PROSITE-ProRule" id="PRU00221"/>
    </source>
</evidence>
<protein>
    <submittedName>
        <fullName evidence="3">WD repeat-containing protein 54-like</fullName>
    </submittedName>
</protein>
<feature type="domain" description="WD repeat-containing protein 54 beta-propeller" evidence="2">
    <location>
        <begin position="207"/>
        <end position="291"/>
    </location>
</feature>
<dbReference type="EMBL" id="JAHLQT010012015">
    <property type="protein sequence ID" value="KAG7171530.1"/>
    <property type="molecule type" value="Genomic_DNA"/>
</dbReference>
<evidence type="ECO:0000313" key="4">
    <source>
        <dbReference type="Proteomes" id="UP000747542"/>
    </source>
</evidence>
<evidence type="ECO:0000313" key="3">
    <source>
        <dbReference type="EMBL" id="KAG7171530.1"/>
    </source>
</evidence>
<dbReference type="AlphaFoldDB" id="A0A8J5N1N4"/>
<organism evidence="3 4">
    <name type="scientific">Homarus americanus</name>
    <name type="common">American lobster</name>
    <dbReference type="NCBI Taxonomy" id="6706"/>
    <lineage>
        <taxon>Eukaryota</taxon>
        <taxon>Metazoa</taxon>
        <taxon>Ecdysozoa</taxon>
        <taxon>Arthropoda</taxon>
        <taxon>Crustacea</taxon>
        <taxon>Multicrustacea</taxon>
        <taxon>Malacostraca</taxon>
        <taxon>Eumalacostraca</taxon>
        <taxon>Eucarida</taxon>
        <taxon>Decapoda</taxon>
        <taxon>Pleocyemata</taxon>
        <taxon>Astacidea</taxon>
        <taxon>Nephropoidea</taxon>
        <taxon>Nephropidae</taxon>
        <taxon>Homarus</taxon>
    </lineage>
</organism>
<keyword evidence="1" id="KW-0853">WD repeat</keyword>
<proteinExistence type="predicted"/>
<dbReference type="InterPro" id="IPR001680">
    <property type="entry name" value="WD40_rpt"/>
</dbReference>
<reference evidence="3" key="1">
    <citation type="journal article" date="2021" name="Sci. Adv.">
        <title>The American lobster genome reveals insights on longevity, neural, and immune adaptations.</title>
        <authorList>
            <person name="Polinski J.M."/>
            <person name="Zimin A.V."/>
            <person name="Clark K.F."/>
            <person name="Kohn A.B."/>
            <person name="Sadowski N."/>
            <person name="Timp W."/>
            <person name="Ptitsyn A."/>
            <person name="Khanna P."/>
            <person name="Romanova D.Y."/>
            <person name="Williams P."/>
            <person name="Greenwood S.J."/>
            <person name="Moroz L.L."/>
            <person name="Walt D.R."/>
            <person name="Bodnar A.G."/>
        </authorList>
    </citation>
    <scope>NUCLEOTIDE SEQUENCE</scope>
    <source>
        <strain evidence="3">GMGI-L3</strain>
    </source>
</reference>
<gene>
    <name evidence="3" type="primary">Wdr54-L</name>
    <name evidence="3" type="ORF">Hamer_G014656</name>
</gene>
<dbReference type="InterPro" id="IPR015943">
    <property type="entry name" value="WD40/YVTN_repeat-like_dom_sf"/>
</dbReference>
<dbReference type="InterPro" id="IPR036322">
    <property type="entry name" value="WD40_repeat_dom_sf"/>
</dbReference>
<dbReference type="PROSITE" id="PS50082">
    <property type="entry name" value="WD_REPEATS_2"/>
    <property type="match status" value="1"/>
</dbReference>
<dbReference type="Gene3D" id="2.130.10.10">
    <property type="entry name" value="YVTN repeat-like/Quinoprotein amine dehydrogenase"/>
    <property type="match status" value="1"/>
</dbReference>
<dbReference type="Proteomes" id="UP000747542">
    <property type="component" value="Unassembled WGS sequence"/>
</dbReference>
<comment type="caution">
    <text evidence="3">The sequence shown here is derived from an EMBL/GenBank/DDBJ whole genome shotgun (WGS) entry which is preliminary data.</text>
</comment>
<name>A0A8J5N1N4_HOMAM</name>
<dbReference type="InterPro" id="IPR049546">
    <property type="entry name" value="WDR54_beta_prop"/>
</dbReference>
<dbReference type="SUPFAM" id="SSF50978">
    <property type="entry name" value="WD40 repeat-like"/>
    <property type="match status" value="1"/>
</dbReference>
<sequence>MYEREKTVLLKSSASLLPNNVCRVRMGGKMCAGVIHKEELNIVCPAVPEAEPRVVAAKVAPSATAGAVILQAAWVEVREQVFLVLATTQGALIFDWDGSVLLHAHLLPLTPLDTPFTFTKGIAALYTGYICVGVHTGEILVISVNEDGDMATVEKVRWHARPITALATHGQVLVSADDAGDMTIAQEDDGFTKLCSIDSYGIFNLQDGYIVAEVCAHVRSITGLDVARETGMLMTASEDTFVRVWQLNPDTNLPIEHKYSVSEENTALCGGVFTDDLGSGYVVTGYDRRELICYAM</sequence>
<keyword evidence="4" id="KW-1185">Reference proteome</keyword>
<dbReference type="Pfam" id="PF21031">
    <property type="entry name" value="WDR54"/>
    <property type="match status" value="2"/>
</dbReference>
<evidence type="ECO:0000259" key="2">
    <source>
        <dbReference type="Pfam" id="PF21031"/>
    </source>
</evidence>